<dbReference type="GO" id="GO:0035438">
    <property type="term" value="F:cyclic-di-GMP binding"/>
    <property type="evidence" value="ECO:0007669"/>
    <property type="project" value="InterPro"/>
</dbReference>
<dbReference type="OrthoDB" id="6208912at2"/>
<sequence length="843" mass="98113">MNEDLRQYAHIIDALKPLITKSGFIKRLNELTSHLPKERRFLIKMEMKRLARPCMRSIDLRGQVKGECRLYEYKGIRHYLDEVAIETFEEQLNIFGGFTFGVYESVMETENNFRVIREREEQQRQVTHERLSQPQTMALEKYTVPVVNLLSYARRNQERMNFAVTIEVFAKDGSVWRGNSVDISTEGLQIKLSKDTTLQVDDDIEIFFRGLEEEFAMDKKHGVVYRVLKMLYKNDHQYLMLRRSAEIQNTPFDQFLENFIHGNKRRYKVNMSNTIDAVYNKIAEQFLSPRSPSLPVFIDSIEDKLLPRYAMLNEINTDITDYWSDEQRSLRLGYLLSPSRLKWLASRDANERELYVYAFTHLQQDKIYFYSASSHELDAKEVIKTTFLGFGARKVSWRVFKLVMSDMTPDQAHAPLSIPDNVSEKIKRQNQAPSARLMARLKNLGFVVHITDVTSDSGQHHYSQYKFNRSNLPHLRVFGHARNRPPSPIQTYRYRYHEQRMEKRYLVRTTISLTTTDGATEFKGISEDISVRGLRVELNQPFEGDVDTMINVAFPKLQALTESYDLMHLRYRIVAKNGEQNIIHLKAADGEAGAVARDFFDDLIKQNKSSLKTYDEQEDVPGIGHALRCINAKNTPNLAFAMNKEGVRYLPQAAIASRNNHRIHQVAAHYAPEDKLNFEFMFRDRNLESPFIQHGIKQIKLEHLPLRQELFIAFDPNQKLSRMAILPRFDDKFTTDESRIKFINEAIGRGQFIALHVLLTTTGKPDMEMLQAEMNYVSMYAIHRARELEEFMWDIVACAHLVDVTDEVLSRYNIEPALIRKNRQQSAISHKNGNFADTASLLT</sequence>
<dbReference type="EMBL" id="CP039852">
    <property type="protein sequence ID" value="QCZ93037.1"/>
    <property type="molecule type" value="Genomic_DNA"/>
</dbReference>
<evidence type="ECO:0000313" key="3">
    <source>
        <dbReference type="Proteomes" id="UP000304912"/>
    </source>
</evidence>
<feature type="domain" description="PilZ" evidence="1">
    <location>
        <begin position="154"/>
        <end position="211"/>
    </location>
</feature>
<evidence type="ECO:0000259" key="1">
    <source>
        <dbReference type="Pfam" id="PF07238"/>
    </source>
</evidence>
<dbReference type="InterPro" id="IPR009875">
    <property type="entry name" value="PilZ_domain"/>
</dbReference>
<dbReference type="AlphaFoldDB" id="A0A5B7YBD6"/>
<organism evidence="2 3">
    <name type="scientific">Salinimonas iocasae</name>
    <dbReference type="NCBI Taxonomy" id="2572577"/>
    <lineage>
        <taxon>Bacteria</taxon>
        <taxon>Pseudomonadati</taxon>
        <taxon>Pseudomonadota</taxon>
        <taxon>Gammaproteobacteria</taxon>
        <taxon>Alteromonadales</taxon>
        <taxon>Alteromonadaceae</taxon>
        <taxon>Alteromonas/Salinimonas group</taxon>
        <taxon>Salinimonas</taxon>
    </lineage>
</organism>
<dbReference type="Proteomes" id="UP000304912">
    <property type="component" value="Chromosome"/>
</dbReference>
<gene>
    <name evidence="2" type="ORF">FBQ74_05830</name>
</gene>
<dbReference type="RefSeq" id="WP_139755784.1">
    <property type="nucleotide sequence ID" value="NZ_CP039852.1"/>
</dbReference>
<dbReference type="Pfam" id="PF07238">
    <property type="entry name" value="PilZ"/>
    <property type="match status" value="2"/>
</dbReference>
<proteinExistence type="predicted"/>
<accession>A0A5B7YBD6</accession>
<keyword evidence="3" id="KW-1185">Reference proteome</keyword>
<dbReference type="SUPFAM" id="SSF141371">
    <property type="entry name" value="PilZ domain-like"/>
    <property type="match status" value="2"/>
</dbReference>
<reference evidence="2 3" key="1">
    <citation type="submission" date="2019-04" db="EMBL/GenBank/DDBJ databases">
        <title>Salinimonas iocasae sp. nov., a halophilic bacterium isolated from the outer tube casing of tubeworms in Okinawa Trough.</title>
        <authorList>
            <person name="Zhang H."/>
            <person name="Wang H."/>
            <person name="Li C."/>
        </authorList>
    </citation>
    <scope>NUCLEOTIDE SEQUENCE [LARGE SCALE GENOMIC DNA]</scope>
    <source>
        <strain evidence="2 3">KX18D6</strain>
    </source>
</reference>
<feature type="domain" description="PilZ" evidence="1">
    <location>
        <begin position="498"/>
        <end position="581"/>
    </location>
</feature>
<dbReference type="Gene3D" id="2.40.10.220">
    <property type="entry name" value="predicted glycosyltransferase like domains"/>
    <property type="match status" value="2"/>
</dbReference>
<protein>
    <submittedName>
        <fullName evidence="2">PilZ domain-containing protein</fullName>
    </submittedName>
</protein>
<evidence type="ECO:0000313" key="2">
    <source>
        <dbReference type="EMBL" id="QCZ93037.1"/>
    </source>
</evidence>
<name>A0A5B7YBD6_9ALTE</name>
<dbReference type="KEGG" id="salk:FBQ74_05830"/>